<keyword evidence="3" id="KW-1185">Reference proteome</keyword>
<dbReference type="EMBL" id="MU005965">
    <property type="protein sequence ID" value="KAF2862643.1"/>
    <property type="molecule type" value="Genomic_DNA"/>
</dbReference>
<evidence type="ECO:0000256" key="1">
    <source>
        <dbReference type="SAM" id="MobiDB-lite"/>
    </source>
</evidence>
<sequence length="89" mass="10657">MSELWHADKWRWELHLQRPMETVEIRGIIKDIWLGTFSSWKRNYLGTLYFTGAKFRHLKMEVDRLSERFQPQGVAKNPSRRSFSSSKAT</sequence>
<evidence type="ECO:0000313" key="2">
    <source>
        <dbReference type="EMBL" id="KAF2862643.1"/>
    </source>
</evidence>
<organism evidence="2 3">
    <name type="scientific">Piedraia hortae CBS 480.64</name>
    <dbReference type="NCBI Taxonomy" id="1314780"/>
    <lineage>
        <taxon>Eukaryota</taxon>
        <taxon>Fungi</taxon>
        <taxon>Dikarya</taxon>
        <taxon>Ascomycota</taxon>
        <taxon>Pezizomycotina</taxon>
        <taxon>Dothideomycetes</taxon>
        <taxon>Dothideomycetidae</taxon>
        <taxon>Capnodiales</taxon>
        <taxon>Piedraiaceae</taxon>
        <taxon>Piedraia</taxon>
    </lineage>
</organism>
<gene>
    <name evidence="2" type="ORF">K470DRAFT_255924</name>
</gene>
<dbReference type="Proteomes" id="UP000799421">
    <property type="component" value="Unassembled WGS sequence"/>
</dbReference>
<protein>
    <submittedName>
        <fullName evidence="2">Uncharacterized protein</fullName>
    </submittedName>
</protein>
<dbReference type="AlphaFoldDB" id="A0A6A7C5I5"/>
<feature type="compositionally biased region" description="Polar residues" evidence="1">
    <location>
        <begin position="80"/>
        <end position="89"/>
    </location>
</feature>
<name>A0A6A7C5I5_9PEZI</name>
<evidence type="ECO:0000313" key="3">
    <source>
        <dbReference type="Proteomes" id="UP000799421"/>
    </source>
</evidence>
<accession>A0A6A7C5I5</accession>
<reference evidence="2" key="1">
    <citation type="journal article" date="2020" name="Stud. Mycol.">
        <title>101 Dothideomycetes genomes: a test case for predicting lifestyles and emergence of pathogens.</title>
        <authorList>
            <person name="Haridas S."/>
            <person name="Albert R."/>
            <person name="Binder M."/>
            <person name="Bloem J."/>
            <person name="Labutti K."/>
            <person name="Salamov A."/>
            <person name="Andreopoulos B."/>
            <person name="Baker S."/>
            <person name="Barry K."/>
            <person name="Bills G."/>
            <person name="Bluhm B."/>
            <person name="Cannon C."/>
            <person name="Castanera R."/>
            <person name="Culley D."/>
            <person name="Daum C."/>
            <person name="Ezra D."/>
            <person name="Gonzalez J."/>
            <person name="Henrissat B."/>
            <person name="Kuo A."/>
            <person name="Liang C."/>
            <person name="Lipzen A."/>
            <person name="Lutzoni F."/>
            <person name="Magnuson J."/>
            <person name="Mondo S."/>
            <person name="Nolan M."/>
            <person name="Ohm R."/>
            <person name="Pangilinan J."/>
            <person name="Park H.-J."/>
            <person name="Ramirez L."/>
            <person name="Alfaro M."/>
            <person name="Sun H."/>
            <person name="Tritt A."/>
            <person name="Yoshinaga Y."/>
            <person name="Zwiers L.-H."/>
            <person name="Turgeon B."/>
            <person name="Goodwin S."/>
            <person name="Spatafora J."/>
            <person name="Crous P."/>
            <person name="Grigoriev I."/>
        </authorList>
    </citation>
    <scope>NUCLEOTIDE SEQUENCE</scope>
    <source>
        <strain evidence="2">CBS 480.64</strain>
    </source>
</reference>
<feature type="region of interest" description="Disordered" evidence="1">
    <location>
        <begin position="70"/>
        <end position="89"/>
    </location>
</feature>
<proteinExistence type="predicted"/>